<keyword evidence="6" id="KW-0963">Cytoplasm</keyword>
<feature type="compositionally biased region" description="Low complexity" evidence="8">
    <location>
        <begin position="264"/>
        <end position="299"/>
    </location>
</feature>
<dbReference type="SMART" id="SM01312">
    <property type="entry name" value="RTC4"/>
    <property type="match status" value="1"/>
</dbReference>
<protein>
    <recommendedName>
        <fullName evidence="5">Restriction of telomere capping protein 4</fullName>
    </recommendedName>
</protein>
<evidence type="ECO:0000256" key="4">
    <source>
        <dbReference type="ARBA" id="ARBA00009461"/>
    </source>
</evidence>
<dbReference type="InterPro" id="IPR039024">
    <property type="entry name" value="RTC4"/>
</dbReference>
<dbReference type="Pfam" id="PF14474">
    <property type="entry name" value="RTC4"/>
    <property type="match status" value="1"/>
</dbReference>
<reference evidence="10 11" key="1">
    <citation type="submission" date="2020-01" db="EMBL/GenBank/DDBJ databases">
        <authorList>
            <consortium name="DOE Joint Genome Institute"/>
            <person name="Haridas S."/>
            <person name="Albert R."/>
            <person name="Binder M."/>
            <person name="Bloem J."/>
            <person name="Labutti K."/>
            <person name="Salamov A."/>
            <person name="Andreopoulos B."/>
            <person name="Baker S.E."/>
            <person name="Barry K."/>
            <person name="Bills G."/>
            <person name="Bluhm B.H."/>
            <person name="Cannon C."/>
            <person name="Castanera R."/>
            <person name="Culley D.E."/>
            <person name="Daum C."/>
            <person name="Ezra D."/>
            <person name="Gonzalez J.B."/>
            <person name="Henrissat B."/>
            <person name="Kuo A."/>
            <person name="Liang C."/>
            <person name="Lipzen A."/>
            <person name="Lutzoni F."/>
            <person name="Magnuson J."/>
            <person name="Mondo S."/>
            <person name="Nolan M."/>
            <person name="Ohm R."/>
            <person name="Pangilinan J."/>
            <person name="Park H.-J.H."/>
            <person name="Ramirez L."/>
            <person name="Alfaro M."/>
            <person name="Sun H."/>
            <person name="Tritt A."/>
            <person name="Yoshinaga Y."/>
            <person name="Zwiers L.-H.L."/>
            <person name="Turgeon B.G."/>
            <person name="Goodwin S.B."/>
            <person name="Spatafora J.W."/>
            <person name="Crous P.W."/>
            <person name="Grigoriev I.V."/>
        </authorList>
    </citation>
    <scope>NUCLEOTIDE SEQUENCE [LARGE SCALE GENOMIC DNA]</scope>
    <source>
        <strain evidence="10 11">CBS 611.86</strain>
    </source>
</reference>
<dbReference type="AlphaFoldDB" id="A0A7C8I316"/>
<evidence type="ECO:0000256" key="3">
    <source>
        <dbReference type="ARBA" id="ARBA00004496"/>
    </source>
</evidence>
<feature type="compositionally biased region" description="Basic and acidic residues" evidence="8">
    <location>
        <begin position="113"/>
        <end position="130"/>
    </location>
</feature>
<feature type="domain" description="Restriction of telomere capping protein 4 C-terminal" evidence="9">
    <location>
        <begin position="393"/>
        <end position="518"/>
    </location>
</feature>
<accession>A0A7C8I316</accession>
<sequence length="533" mass="57832">MPLLSRKRAAPLLRQVGNKPHASADDHEETAGTQKEEMKGGQVEEEDIYGEPLSSSDEAAAPPPQASQPSRTSNGAQSVKAAKAKSTPEMTTTRRRPQARAPRVPKTGSYLKGRQDKAKRGLADETDKENQCSSPQGGAEESGEGVLNPEMGHRRSKKPKTFTTKNIHATASYAKPTTYSTKASAKAVPSTKTSRRDIKRESVEEEDDSDNCSLASLDYGDLTAAEKNTSMPARTRIKKVEPPPTPPPRPNLLEQLGNYKHDSTTPPASSQPSHAHSSTHLNLNPHSSGPSSPLSSLPSTPQESAETLEKYFADLPPNTRDDQCPLCQAPVSPTHYRSFWTGKALRLGHQTAFCKQHHQRSAAAEYAKQGYPRIDWAALPARIAAKKPQLTAILRDTAPEPSTFRLAHAAAVRSGRELKVRAMLADDSILRSSTGYYGARGFRVMMEVMTGQLRDVLAQCQRDDEVVGRYGFAAFMREVLVPELTLLLVGEDLGGVGVERAREVVGGSGEVGWVVNEEVEDRVEGEGEGSDGE</sequence>
<evidence type="ECO:0000256" key="8">
    <source>
        <dbReference type="SAM" id="MobiDB-lite"/>
    </source>
</evidence>
<feature type="region of interest" description="Disordered" evidence="8">
    <location>
        <begin position="1"/>
        <end position="305"/>
    </location>
</feature>
<dbReference type="OrthoDB" id="128308at2759"/>
<comment type="function">
    <text evidence="1">May be involved in a process influencing telomere capping.</text>
</comment>
<evidence type="ECO:0000313" key="10">
    <source>
        <dbReference type="EMBL" id="KAF2869549.1"/>
    </source>
</evidence>
<feature type="compositionally biased region" description="Polar residues" evidence="8">
    <location>
        <begin position="161"/>
        <end position="183"/>
    </location>
</feature>
<dbReference type="GO" id="GO:0005634">
    <property type="term" value="C:nucleus"/>
    <property type="evidence" value="ECO:0007669"/>
    <property type="project" value="UniProtKB-SubCell"/>
</dbReference>
<name>A0A7C8I316_9PLEO</name>
<dbReference type="InterPro" id="IPR028094">
    <property type="entry name" value="RTC4_C"/>
</dbReference>
<evidence type="ECO:0000256" key="7">
    <source>
        <dbReference type="ARBA" id="ARBA00023242"/>
    </source>
</evidence>
<evidence type="ECO:0000256" key="6">
    <source>
        <dbReference type="ARBA" id="ARBA00022490"/>
    </source>
</evidence>
<evidence type="ECO:0000256" key="2">
    <source>
        <dbReference type="ARBA" id="ARBA00004123"/>
    </source>
</evidence>
<evidence type="ECO:0000256" key="5">
    <source>
        <dbReference type="ARBA" id="ARBA00015162"/>
    </source>
</evidence>
<feature type="compositionally biased region" description="Low complexity" evidence="8">
    <location>
        <begin position="51"/>
        <end position="60"/>
    </location>
</feature>
<comment type="similarity">
    <text evidence="4">Belongs to the RTC4 family.</text>
</comment>
<dbReference type="GO" id="GO:0005737">
    <property type="term" value="C:cytoplasm"/>
    <property type="evidence" value="ECO:0007669"/>
    <property type="project" value="UniProtKB-SubCell"/>
</dbReference>
<keyword evidence="7" id="KW-0539">Nucleus</keyword>
<gene>
    <name evidence="10" type="ORF">BDV95DRAFT_620756</name>
</gene>
<dbReference type="PANTHER" id="PTHR41391:SF1">
    <property type="entry name" value="RESTRICTION OF TELOMERE CAPPING PROTEIN 4"/>
    <property type="match status" value="1"/>
</dbReference>
<proteinExistence type="inferred from homology"/>
<keyword evidence="11" id="KW-1185">Reference proteome</keyword>
<organism evidence="10 11">
    <name type="scientific">Massariosphaeria phaeospora</name>
    <dbReference type="NCBI Taxonomy" id="100035"/>
    <lineage>
        <taxon>Eukaryota</taxon>
        <taxon>Fungi</taxon>
        <taxon>Dikarya</taxon>
        <taxon>Ascomycota</taxon>
        <taxon>Pezizomycotina</taxon>
        <taxon>Dothideomycetes</taxon>
        <taxon>Pleosporomycetidae</taxon>
        <taxon>Pleosporales</taxon>
        <taxon>Pleosporales incertae sedis</taxon>
        <taxon>Massariosphaeria</taxon>
    </lineage>
</organism>
<dbReference type="Proteomes" id="UP000481861">
    <property type="component" value="Unassembled WGS sequence"/>
</dbReference>
<dbReference type="EMBL" id="JAADJZ010000016">
    <property type="protein sequence ID" value="KAF2869549.1"/>
    <property type="molecule type" value="Genomic_DNA"/>
</dbReference>
<evidence type="ECO:0000256" key="1">
    <source>
        <dbReference type="ARBA" id="ARBA00002738"/>
    </source>
</evidence>
<dbReference type="PANTHER" id="PTHR41391">
    <property type="entry name" value="RESTRICTION OF TELOMERE CAPPING PROTEIN 4"/>
    <property type="match status" value="1"/>
</dbReference>
<evidence type="ECO:0000259" key="9">
    <source>
        <dbReference type="SMART" id="SM01312"/>
    </source>
</evidence>
<evidence type="ECO:0000313" key="11">
    <source>
        <dbReference type="Proteomes" id="UP000481861"/>
    </source>
</evidence>
<comment type="subcellular location">
    <subcellularLocation>
        <location evidence="3">Cytoplasm</location>
    </subcellularLocation>
    <subcellularLocation>
        <location evidence="2">Nucleus</location>
    </subcellularLocation>
</comment>
<comment type="caution">
    <text evidence="10">The sequence shown here is derived from an EMBL/GenBank/DDBJ whole genome shotgun (WGS) entry which is preliminary data.</text>
</comment>